<protein>
    <recommendedName>
        <fullName evidence="3">polynucleotide adenylyltransferase</fullName>
        <ecNumber evidence="3">2.7.7.19</ecNumber>
    </recommendedName>
</protein>
<feature type="compositionally biased region" description="Basic and acidic residues" evidence="11">
    <location>
        <begin position="1284"/>
        <end position="1302"/>
    </location>
</feature>
<evidence type="ECO:0000256" key="11">
    <source>
        <dbReference type="SAM" id="MobiDB-lite"/>
    </source>
</evidence>
<comment type="similarity">
    <text evidence="2">Belongs to the poly(A) polymerase family.</text>
</comment>
<dbReference type="PANTHER" id="PTHR10682">
    <property type="entry name" value="POLY A POLYMERASE"/>
    <property type="match status" value="1"/>
</dbReference>
<evidence type="ECO:0000256" key="8">
    <source>
        <dbReference type="ARBA" id="ARBA00023242"/>
    </source>
</evidence>
<dbReference type="InterPro" id="IPR011068">
    <property type="entry name" value="NuclTrfase_I-like_C"/>
</dbReference>
<feature type="compositionally biased region" description="Basic residues" evidence="11">
    <location>
        <begin position="1244"/>
        <end position="1254"/>
    </location>
</feature>
<dbReference type="InterPro" id="IPR007012">
    <property type="entry name" value="PolA_pol_cen_dom"/>
</dbReference>
<evidence type="ECO:0000313" key="14">
    <source>
        <dbReference type="WBParaSite" id="scf7180000424763.g13950"/>
    </source>
</evidence>
<dbReference type="GO" id="GO:0005634">
    <property type="term" value="C:nucleus"/>
    <property type="evidence" value="ECO:0007669"/>
    <property type="project" value="UniProtKB-SubCell"/>
</dbReference>
<evidence type="ECO:0000256" key="9">
    <source>
        <dbReference type="ARBA" id="ARBA00048830"/>
    </source>
</evidence>
<feature type="compositionally biased region" description="Basic residues" evidence="11">
    <location>
        <begin position="27"/>
        <end position="36"/>
    </location>
</feature>
<dbReference type="GO" id="GO:0003723">
    <property type="term" value="F:RNA binding"/>
    <property type="evidence" value="ECO:0007669"/>
    <property type="project" value="InterPro"/>
</dbReference>
<organism evidence="13 14">
    <name type="scientific">Meloidogyne floridensis</name>
    <dbReference type="NCBI Taxonomy" id="298350"/>
    <lineage>
        <taxon>Eukaryota</taxon>
        <taxon>Metazoa</taxon>
        <taxon>Ecdysozoa</taxon>
        <taxon>Nematoda</taxon>
        <taxon>Chromadorea</taxon>
        <taxon>Rhabditida</taxon>
        <taxon>Tylenchina</taxon>
        <taxon>Tylenchomorpha</taxon>
        <taxon>Tylenchoidea</taxon>
        <taxon>Meloidogynidae</taxon>
        <taxon>Meloidogyninae</taxon>
        <taxon>Meloidogyne</taxon>
    </lineage>
</organism>
<dbReference type="Pfam" id="PF04928">
    <property type="entry name" value="PAP_central"/>
    <property type="match status" value="1"/>
</dbReference>
<dbReference type="GO" id="GO:0031123">
    <property type="term" value="P:RNA 3'-end processing"/>
    <property type="evidence" value="ECO:0007669"/>
    <property type="project" value="InterPro"/>
</dbReference>
<accession>A0A915PDS0</accession>
<evidence type="ECO:0000256" key="7">
    <source>
        <dbReference type="ARBA" id="ARBA00022840"/>
    </source>
</evidence>
<dbReference type="PANTHER" id="PTHR10682:SF10">
    <property type="entry name" value="POLYNUCLEOTIDE ADENYLYLTRANSFERASE"/>
    <property type="match status" value="1"/>
</dbReference>
<dbReference type="WBParaSite" id="scf7180000424763.g13950">
    <property type="protein sequence ID" value="scf7180000424763.g13950"/>
    <property type="gene ID" value="scf7180000424763.g13950"/>
</dbReference>
<feature type="compositionally biased region" description="Basic and acidic residues" evidence="11">
    <location>
        <begin position="1312"/>
        <end position="1423"/>
    </location>
</feature>
<keyword evidence="10" id="KW-0175">Coiled coil</keyword>
<comment type="catalytic activity">
    <reaction evidence="9">
        <text>RNA(n) + ATP = RNA(n)-3'-adenine ribonucleotide + diphosphate</text>
        <dbReference type="Rhea" id="RHEA:11332"/>
        <dbReference type="Rhea" id="RHEA-COMP:14527"/>
        <dbReference type="Rhea" id="RHEA-COMP:17347"/>
        <dbReference type="ChEBI" id="CHEBI:30616"/>
        <dbReference type="ChEBI" id="CHEBI:33019"/>
        <dbReference type="ChEBI" id="CHEBI:140395"/>
        <dbReference type="ChEBI" id="CHEBI:173115"/>
        <dbReference type="EC" id="2.7.7.19"/>
    </reaction>
</comment>
<evidence type="ECO:0000256" key="4">
    <source>
        <dbReference type="ARBA" id="ARBA00022664"/>
    </source>
</evidence>
<dbReference type="GO" id="GO:1990817">
    <property type="term" value="F:poly(A) RNA polymerase activity"/>
    <property type="evidence" value="ECO:0007669"/>
    <property type="project" value="UniProtKB-EC"/>
</dbReference>
<sequence>LHSSQIGNLEKELKERIKNGTVENTKIKKHHHKNEKNKKDIKNKEILDSDEDDELVIPTFGEHPGFMPIVMHKLTEYKIKSSELISKRLESAKDVRNLLWTAVAVAERKLVDTRKGMKIVDKGTQTCLLEFIARMVGGAYTPFAFIKEDILKEDQTLDKSYVQLLLDDLLDEDYTDLYMRITITLLEQKIFERKPLIDELLEKEKNSVNEYYKSKASKKLKNKEDQEEDIQIKMREYHLELIEKIFQFYNGIKDNLNKLDLEVVGDTSINLLAEFYLMLKSTDVNDFGFKKINITEPSSEAIYLIERLHLHAINNLIPAKFENFENKNMEKSEFALKLYSLCLEDSAEVINKIKGVKIKLRKIMPHLMFPWLEMQKPIIFRLGKTENGKLKHSLIVPLEYTVASRFDTKMTDIYCEDRLREIHFWKPKIFDSYHIIESSYKLELYKIIISNRTEEEKREKALIRIEIAYVFENLFKLEKDNLPELSSFWDKNIKTNEPDRNKIKLLQQYWFKHWEKHWNNCDYEQTSKLITISRPNKRFLIEKHVLAIKQLILHFDEFCELIRRRGSKSQIIQLFELDYNKINLILESKDAKTNKTMNDFWPLNYETQQQLFEYDQLSNEDQIKEDKIVVDLKAELNKLIESLDKNDQINSKDEDIEDFREFIYYRHSWVISNLINPEFQEKVKGLDTRGYDILEDVKNMSIDDKYLTTEDSEYYYNKYNPIEFVCPEGQQYENLTNNEPAAIGYELIPTKETIDIYIDFLSQNNHHNEASTSRTFQPLDVYKINFTAVISIFTNLIAKILTEDSKEFKDENKRWEMFRDWNKIGNIPQKTIDNMENNGYIKYVENVPNGPSNCEFKDLIVCLNELTNLLNTENIHSDVFNAIITNSDRMRHFLCDNDIIRIKYYLNGLMGAENLRILEKIHPELIPNNNSKLEIFSDRLKWLKSQLFANEKSFYDYKSLCLMVKFIQMATPEKFSEATKKLGYKSRLFDLNKVKKWEGKECENIEDNADLQKHISYMQTIFLQEEHYNFIKKNLENDLIMGNVDRRALFTNIANFNQNIIGMFNKNEVTAEQNRMAAKIKKDLPKYWENLFKSEETKFWLNDLYEHVFISEDLNDIGDDKNLKILAGIKALADGEDLFNELINHLDMMGHDKDEKLDNMWLIKKNKKRFLVWIKKLLKDELFKDFEIIKNVDRKGKKIKDSNNTYMEEQVTQINYFLDRLKEDKNNAEITSSIVIKVENTNSKNKKKSKKKKVLKNEGDVEEMKEDKNIVNIEGEEVGNKNGESNKEEDNKVKIEHQEDMRLQINNEEQNIEEKEEKTEGNIKEEKNDKEEKKIEWNREERKRNEEKGMIEGNNEGKKKEEEEDERKTDVNIEEKKNEEEKKEEKKIEANKEEKKNDQEKERRTHGVTEEKKVEKEEGKVKVNNEANSVKKYSNDKKTRRKNKSRKTKSNNPKKTEVKDKELLINAENETNEKCVKDLYITKEIINSKNEESDCLLPDSEDDELGFTNTTIENSLPNMQTELLDDPNKELNLNKDEAKLEKYKNTKLKVKLENERKLLIQAVLQLIPTNNSRIYPLEETISYFKSIIYGWRQESLILISGSYIFKSLTPESDIDMIVLLPNYEKISEINLQYTNNLVFNEDQNSLYNIIRRLEGVSSLFKVGGRVPLLKLVYYGYDFDLLFVGVPCHQPSEFFPFLRKEYKENLNLEDSDKIINQIIFNLQTIPIEDIRSVILPLSGYRANLYIAQLMEDNFKNFRTFLFVLKIWAKKHFIYSGQFGLFNGTNLSVLACKTILINKGNIHQSIVHLLEQFYITFSEWDWTNPVLLESLVYNQQLAHQSNFISIKNLLNWDINSDKYKREQVLGLDNYTIYDQNKHRLVQHAKMMWPIIAPGNPPQNSGFNINYSTSRILLSEMRLAYSSLKYVQSVIKYYTSKMRKSRKDKIIIKNTWINWLDGGPFEEKYEHFMAITSINLNSNNSINQIFEEFNNFVETRIRLGLVFNIENISEIDYCHAKPGRVWNNEKNTSTNLLCTVWIVGIKMKSNKRLPSFIFNSSSNHFEEFTNRIKQKSFLPEEERENIQLFANYWTKTQLKLELENKQK</sequence>
<feature type="region of interest" description="Disordered" evidence="11">
    <location>
        <begin position="20"/>
        <end position="41"/>
    </location>
</feature>
<dbReference type="GO" id="GO:0005524">
    <property type="term" value="F:ATP binding"/>
    <property type="evidence" value="ECO:0007669"/>
    <property type="project" value="UniProtKB-KW"/>
</dbReference>
<keyword evidence="13" id="KW-1185">Reference proteome</keyword>
<dbReference type="Gene3D" id="1.10.1410.10">
    <property type="match status" value="1"/>
</dbReference>
<proteinExistence type="inferred from homology"/>
<dbReference type="SUPFAM" id="SSF55003">
    <property type="entry name" value="PAP/Archaeal CCA-adding enzyme, C-terminal domain"/>
    <property type="match status" value="1"/>
</dbReference>
<keyword evidence="5" id="KW-0808">Transferase</keyword>
<name>A0A915PDS0_9BILA</name>
<dbReference type="Gene3D" id="3.30.70.590">
    <property type="entry name" value="Poly(A) polymerase predicted RNA binding domain"/>
    <property type="match status" value="1"/>
</dbReference>
<feature type="coiled-coil region" evidence="10">
    <location>
        <begin position="213"/>
        <end position="240"/>
    </location>
</feature>
<keyword evidence="6" id="KW-0547">Nucleotide-binding</keyword>
<evidence type="ECO:0000256" key="2">
    <source>
        <dbReference type="ARBA" id="ARBA00010912"/>
    </source>
</evidence>
<evidence type="ECO:0000256" key="10">
    <source>
        <dbReference type="SAM" id="Coils"/>
    </source>
</evidence>
<reference evidence="14" key="1">
    <citation type="submission" date="2022-11" db="UniProtKB">
        <authorList>
            <consortium name="WormBaseParasite"/>
        </authorList>
    </citation>
    <scope>IDENTIFICATION</scope>
</reference>
<evidence type="ECO:0000256" key="6">
    <source>
        <dbReference type="ARBA" id="ARBA00022741"/>
    </source>
</evidence>
<dbReference type="SUPFAM" id="SSF81631">
    <property type="entry name" value="PAP/OAS1 substrate-binding domain"/>
    <property type="match status" value="1"/>
</dbReference>
<keyword evidence="7" id="KW-0067">ATP-binding</keyword>
<feature type="region of interest" description="Disordered" evidence="11">
    <location>
        <begin position="1243"/>
        <end position="1460"/>
    </location>
</feature>
<dbReference type="GO" id="GO:0006397">
    <property type="term" value="P:mRNA processing"/>
    <property type="evidence" value="ECO:0007669"/>
    <property type="project" value="UniProtKB-KW"/>
</dbReference>
<comment type="subcellular location">
    <subcellularLocation>
        <location evidence="1">Nucleus</location>
    </subcellularLocation>
</comment>
<feature type="domain" description="Poly(A) polymerase central" evidence="12">
    <location>
        <begin position="1755"/>
        <end position="1925"/>
    </location>
</feature>
<dbReference type="Proteomes" id="UP000887560">
    <property type="component" value="Unplaced"/>
</dbReference>
<evidence type="ECO:0000259" key="12">
    <source>
        <dbReference type="Pfam" id="PF04928"/>
    </source>
</evidence>
<evidence type="ECO:0000256" key="3">
    <source>
        <dbReference type="ARBA" id="ARBA00012388"/>
    </source>
</evidence>
<dbReference type="EC" id="2.7.7.19" evidence="3"/>
<keyword evidence="8" id="KW-0539">Nucleus</keyword>
<evidence type="ECO:0000313" key="13">
    <source>
        <dbReference type="Proteomes" id="UP000887560"/>
    </source>
</evidence>
<evidence type="ECO:0000256" key="5">
    <source>
        <dbReference type="ARBA" id="ARBA00022679"/>
    </source>
</evidence>
<dbReference type="InterPro" id="IPR043519">
    <property type="entry name" value="NT_sf"/>
</dbReference>
<dbReference type="Gene3D" id="3.30.460.10">
    <property type="entry name" value="Beta Polymerase, domain 2"/>
    <property type="match status" value="1"/>
</dbReference>
<feature type="compositionally biased region" description="Basic residues" evidence="11">
    <location>
        <begin position="1438"/>
        <end position="1449"/>
    </location>
</feature>
<dbReference type="SUPFAM" id="SSF81301">
    <property type="entry name" value="Nucleotidyltransferase"/>
    <property type="match status" value="1"/>
</dbReference>
<keyword evidence="4" id="KW-0507">mRNA processing</keyword>
<evidence type="ECO:0000256" key="1">
    <source>
        <dbReference type="ARBA" id="ARBA00004123"/>
    </source>
</evidence>